<evidence type="ECO:0000259" key="5">
    <source>
        <dbReference type="PROSITE" id="PS50931"/>
    </source>
</evidence>
<evidence type="ECO:0000256" key="3">
    <source>
        <dbReference type="ARBA" id="ARBA00023125"/>
    </source>
</evidence>
<protein>
    <submittedName>
        <fullName evidence="6">LysR substrate-binding domain-containing protein</fullName>
    </submittedName>
</protein>
<reference evidence="7" key="1">
    <citation type="journal article" date="2019" name="Int. J. Syst. Evol. Microbiol.">
        <title>The Global Catalogue of Microorganisms (GCM) 10K type strain sequencing project: providing services to taxonomists for standard genome sequencing and annotation.</title>
        <authorList>
            <consortium name="The Broad Institute Genomics Platform"/>
            <consortium name="The Broad Institute Genome Sequencing Center for Infectious Disease"/>
            <person name="Wu L."/>
            <person name="Ma J."/>
        </authorList>
    </citation>
    <scope>NUCLEOTIDE SEQUENCE [LARGE SCALE GENOMIC DNA]</scope>
    <source>
        <strain evidence="7">LMG 29247</strain>
    </source>
</reference>
<dbReference type="InterPro" id="IPR058163">
    <property type="entry name" value="LysR-type_TF_proteobact-type"/>
</dbReference>
<dbReference type="SUPFAM" id="SSF53850">
    <property type="entry name" value="Periplasmic binding protein-like II"/>
    <property type="match status" value="1"/>
</dbReference>
<sequence>MSKLPDLEAWAIFAKVAETGSFARSAAELGLSQGTVSKAITRLEHRMKTTLFQRTSRHIALTDAGQYAVERAARILQEGEAIEAEVVDQSSALRGKIRIAAPMSFGVPRLSPILPGFMQAHPEVELDLHFSDDQVDLIRDRFDVALRIANLVDSSMVARQLCKVRILLVGSPAYFERYGRPQHPRDLAQHKGLQYSYARYGMNWTFRHREHGDFTQALPMQLQVNNAEALQPALLAGLGLALQPSFLVFQELRDGRLETALEGWEVDAIGLHLVSPSGRSRPARVQAFIDYAVQQFAHAPWAEELD</sequence>
<dbReference type="EMBL" id="JBHUEJ010000033">
    <property type="protein sequence ID" value="MFD1711748.1"/>
    <property type="molecule type" value="Genomic_DNA"/>
</dbReference>
<dbReference type="InterPro" id="IPR036388">
    <property type="entry name" value="WH-like_DNA-bd_sf"/>
</dbReference>
<keyword evidence="3" id="KW-0238">DNA-binding</keyword>
<dbReference type="CDD" id="cd08422">
    <property type="entry name" value="PBP2_CrgA_like"/>
    <property type="match status" value="1"/>
</dbReference>
<dbReference type="Pfam" id="PF03466">
    <property type="entry name" value="LysR_substrate"/>
    <property type="match status" value="1"/>
</dbReference>
<dbReference type="Proteomes" id="UP001597304">
    <property type="component" value="Unassembled WGS sequence"/>
</dbReference>
<dbReference type="InterPro" id="IPR036390">
    <property type="entry name" value="WH_DNA-bd_sf"/>
</dbReference>
<dbReference type="PRINTS" id="PR00039">
    <property type="entry name" value="HTHLYSR"/>
</dbReference>
<evidence type="ECO:0000313" key="6">
    <source>
        <dbReference type="EMBL" id="MFD1711748.1"/>
    </source>
</evidence>
<feature type="domain" description="HTH lysR-type" evidence="5">
    <location>
        <begin position="5"/>
        <end position="62"/>
    </location>
</feature>
<comment type="caution">
    <text evidence="6">The sequence shown here is derived from an EMBL/GenBank/DDBJ whole genome shotgun (WGS) entry which is preliminary data.</text>
</comment>
<dbReference type="InterPro" id="IPR000847">
    <property type="entry name" value="LysR_HTH_N"/>
</dbReference>
<dbReference type="PANTHER" id="PTHR30537">
    <property type="entry name" value="HTH-TYPE TRANSCRIPTIONAL REGULATOR"/>
    <property type="match status" value="1"/>
</dbReference>
<organism evidence="6 7">
    <name type="scientific">Ottowia flava</name>
    <dbReference type="NCBI Taxonomy" id="2675430"/>
    <lineage>
        <taxon>Bacteria</taxon>
        <taxon>Pseudomonadati</taxon>
        <taxon>Pseudomonadota</taxon>
        <taxon>Betaproteobacteria</taxon>
        <taxon>Burkholderiales</taxon>
        <taxon>Comamonadaceae</taxon>
        <taxon>Ottowia</taxon>
    </lineage>
</organism>
<dbReference type="SUPFAM" id="SSF46785">
    <property type="entry name" value="Winged helix' DNA-binding domain"/>
    <property type="match status" value="1"/>
</dbReference>
<dbReference type="Pfam" id="PF00126">
    <property type="entry name" value="HTH_1"/>
    <property type="match status" value="1"/>
</dbReference>
<proteinExistence type="inferred from homology"/>
<keyword evidence="2" id="KW-0805">Transcription regulation</keyword>
<dbReference type="RefSeq" id="WP_147914302.1">
    <property type="nucleotide sequence ID" value="NZ_JBHUEJ010000033.1"/>
</dbReference>
<dbReference type="Gene3D" id="1.10.10.10">
    <property type="entry name" value="Winged helix-like DNA-binding domain superfamily/Winged helix DNA-binding domain"/>
    <property type="match status" value="1"/>
</dbReference>
<comment type="similarity">
    <text evidence="1">Belongs to the LysR transcriptional regulatory family.</text>
</comment>
<evidence type="ECO:0000256" key="2">
    <source>
        <dbReference type="ARBA" id="ARBA00023015"/>
    </source>
</evidence>
<evidence type="ECO:0000256" key="4">
    <source>
        <dbReference type="ARBA" id="ARBA00023163"/>
    </source>
</evidence>
<keyword evidence="4" id="KW-0804">Transcription</keyword>
<name>A0ABW4KZL7_9BURK</name>
<dbReference type="PROSITE" id="PS50931">
    <property type="entry name" value="HTH_LYSR"/>
    <property type="match status" value="1"/>
</dbReference>
<dbReference type="PANTHER" id="PTHR30537:SF5">
    <property type="entry name" value="HTH-TYPE TRANSCRIPTIONAL ACTIVATOR TTDR-RELATED"/>
    <property type="match status" value="1"/>
</dbReference>
<evidence type="ECO:0000256" key="1">
    <source>
        <dbReference type="ARBA" id="ARBA00009437"/>
    </source>
</evidence>
<keyword evidence="7" id="KW-1185">Reference proteome</keyword>
<accession>A0ABW4KZL7</accession>
<dbReference type="Gene3D" id="3.40.190.290">
    <property type="match status" value="1"/>
</dbReference>
<evidence type="ECO:0000313" key="7">
    <source>
        <dbReference type="Proteomes" id="UP001597304"/>
    </source>
</evidence>
<gene>
    <name evidence="6" type="ORF">ACFSF0_14115</name>
</gene>
<dbReference type="InterPro" id="IPR005119">
    <property type="entry name" value="LysR_subst-bd"/>
</dbReference>